<comment type="caution">
    <text evidence="2">The sequence shown here is derived from an EMBL/GenBank/DDBJ whole genome shotgun (WGS) entry which is preliminary data.</text>
</comment>
<organism evidence="2 3">
    <name type="scientific">Flammeovirga aprica JL-4</name>
    <dbReference type="NCBI Taxonomy" id="694437"/>
    <lineage>
        <taxon>Bacteria</taxon>
        <taxon>Pseudomonadati</taxon>
        <taxon>Bacteroidota</taxon>
        <taxon>Cytophagia</taxon>
        <taxon>Cytophagales</taxon>
        <taxon>Flammeovirgaceae</taxon>
        <taxon>Flammeovirga</taxon>
    </lineage>
</organism>
<name>A0A7X9RWJ5_9BACT</name>
<keyword evidence="3" id="KW-1185">Reference proteome</keyword>
<keyword evidence="1" id="KW-0175">Coiled coil</keyword>
<evidence type="ECO:0008006" key="4">
    <source>
        <dbReference type="Google" id="ProtNLM"/>
    </source>
</evidence>
<reference evidence="2 3" key="1">
    <citation type="submission" date="2020-04" db="EMBL/GenBank/DDBJ databases">
        <title>Flammeovirga sp. SR4, a novel species isolated from seawater.</title>
        <authorList>
            <person name="Wang X."/>
        </authorList>
    </citation>
    <scope>NUCLEOTIDE SEQUENCE [LARGE SCALE GENOMIC DNA]</scope>
    <source>
        <strain evidence="2 3">ATCC 23126</strain>
    </source>
</reference>
<protein>
    <recommendedName>
        <fullName evidence="4">J domain-containing protein</fullName>
    </recommendedName>
</protein>
<dbReference type="InterPro" id="IPR036869">
    <property type="entry name" value="J_dom_sf"/>
</dbReference>
<evidence type="ECO:0000313" key="3">
    <source>
        <dbReference type="Proteomes" id="UP000576082"/>
    </source>
</evidence>
<evidence type="ECO:0000313" key="2">
    <source>
        <dbReference type="EMBL" id="NME70035.1"/>
    </source>
</evidence>
<sequence>MKLISFTKIRKGKPKKKAKTNEDKLTKLWFEVQKKKKRNTLLVKEVNLMKTAYQEHLEKVATARFTTLHQYIERLLFLGKEAKLTNKNHQFFQLLVQHYLVEGLQSPFAKTLKFDQLIPDFQMIAENSSSKKTKSQKKKERLEHVKKQLALLSRSEDIEHLISDEDWDKMMEDDHQIQKCFDEKIQPYLLNKQKKQLQKEAIQKADTREKTTINYTSVHSLYKKLAKKFHPDLVKEEKEKEERHHLMSVITEAKNKEDITTLLDLYSLHFSEEKIEFKEEESEKLLQLLEKQLNDLEEEKQEIIGGPKEHYIYNLFVGKSGSGIEREAIHLRESEKHKQQQLQIQLEELETIEDLQGLLLGYMQ</sequence>
<dbReference type="RefSeq" id="WP_169658285.1">
    <property type="nucleotide sequence ID" value="NZ_JABANE010000053.1"/>
</dbReference>
<proteinExistence type="predicted"/>
<evidence type="ECO:0000256" key="1">
    <source>
        <dbReference type="SAM" id="Coils"/>
    </source>
</evidence>
<accession>A0A7X9RWJ5</accession>
<dbReference type="Gene3D" id="1.10.287.110">
    <property type="entry name" value="DnaJ domain"/>
    <property type="match status" value="1"/>
</dbReference>
<dbReference type="Proteomes" id="UP000576082">
    <property type="component" value="Unassembled WGS sequence"/>
</dbReference>
<dbReference type="EMBL" id="JABANE010000053">
    <property type="protein sequence ID" value="NME70035.1"/>
    <property type="molecule type" value="Genomic_DNA"/>
</dbReference>
<feature type="coiled-coil region" evidence="1">
    <location>
        <begin position="268"/>
        <end position="306"/>
    </location>
</feature>
<gene>
    <name evidence="2" type="ORF">HHU12_18825</name>
</gene>
<dbReference type="AlphaFoldDB" id="A0A7X9RWJ5"/>